<keyword evidence="9" id="KW-0808">Transferase</keyword>
<dbReference type="PROSITE" id="PS51163">
    <property type="entry name" value="YRDC"/>
    <property type="match status" value="1"/>
</dbReference>
<evidence type="ECO:0000256" key="14">
    <source>
        <dbReference type="ARBA" id="ARBA00058524"/>
    </source>
</evidence>
<evidence type="ECO:0000256" key="8">
    <source>
        <dbReference type="ARBA" id="ARBA00022490"/>
    </source>
</evidence>
<dbReference type="GO" id="GO:0000049">
    <property type="term" value="F:tRNA binding"/>
    <property type="evidence" value="ECO:0007669"/>
    <property type="project" value="TreeGrafter"/>
</dbReference>
<dbReference type="FunFam" id="3.90.870.10:FF:000007">
    <property type="entry name" value="YrdC N6-threonylcarbamoyltransferase domain containing"/>
    <property type="match status" value="1"/>
</dbReference>
<organism evidence="17 18">
    <name type="scientific">Steinernema glaseri</name>
    <dbReference type="NCBI Taxonomy" id="37863"/>
    <lineage>
        <taxon>Eukaryota</taxon>
        <taxon>Metazoa</taxon>
        <taxon>Ecdysozoa</taxon>
        <taxon>Nematoda</taxon>
        <taxon>Chromadorea</taxon>
        <taxon>Rhabditida</taxon>
        <taxon>Tylenchina</taxon>
        <taxon>Panagrolaimomorpha</taxon>
        <taxon>Strongyloidoidea</taxon>
        <taxon>Steinernematidae</taxon>
        <taxon>Steinernema</taxon>
    </lineage>
</organism>
<evidence type="ECO:0000256" key="12">
    <source>
        <dbReference type="ARBA" id="ARBA00023136"/>
    </source>
</evidence>
<dbReference type="SUPFAM" id="SSF55821">
    <property type="entry name" value="YrdC/RibB"/>
    <property type="match status" value="1"/>
</dbReference>
<evidence type="ECO:0000313" key="17">
    <source>
        <dbReference type="Proteomes" id="UP000095287"/>
    </source>
</evidence>
<keyword evidence="11" id="KW-0496">Mitochondrion</keyword>
<comment type="catalytic activity">
    <reaction evidence="13">
        <text>L-threonine + hydrogencarbonate + ATP = L-threonylcarbamoyladenylate + diphosphate + H2O</text>
        <dbReference type="Rhea" id="RHEA:36407"/>
        <dbReference type="ChEBI" id="CHEBI:15377"/>
        <dbReference type="ChEBI" id="CHEBI:17544"/>
        <dbReference type="ChEBI" id="CHEBI:30616"/>
        <dbReference type="ChEBI" id="CHEBI:33019"/>
        <dbReference type="ChEBI" id="CHEBI:57926"/>
        <dbReference type="ChEBI" id="CHEBI:73682"/>
        <dbReference type="EC" id="2.7.7.87"/>
    </reaction>
</comment>
<evidence type="ECO:0000259" key="16">
    <source>
        <dbReference type="PROSITE" id="PS51163"/>
    </source>
</evidence>
<dbReference type="NCBIfam" id="TIGR00057">
    <property type="entry name" value="L-threonylcarbamoyladenylate synthase"/>
    <property type="match status" value="1"/>
</dbReference>
<evidence type="ECO:0000256" key="6">
    <source>
        <dbReference type="ARBA" id="ARBA00015492"/>
    </source>
</evidence>
<dbReference type="GO" id="GO:0005739">
    <property type="term" value="C:mitochondrion"/>
    <property type="evidence" value="ECO:0007669"/>
    <property type="project" value="UniProtKB-SubCell"/>
</dbReference>
<reference evidence="18" key="1">
    <citation type="submission" date="2016-11" db="UniProtKB">
        <authorList>
            <consortium name="WormBaseParasite"/>
        </authorList>
    </citation>
    <scope>IDENTIFICATION</scope>
</reference>
<evidence type="ECO:0000256" key="3">
    <source>
        <dbReference type="ARBA" id="ARBA00004496"/>
    </source>
</evidence>
<evidence type="ECO:0000256" key="15">
    <source>
        <dbReference type="ARBA" id="ARBA00063146"/>
    </source>
</evidence>
<evidence type="ECO:0000313" key="18">
    <source>
        <dbReference type="WBParaSite" id="L893_g7868.t1"/>
    </source>
</evidence>
<evidence type="ECO:0000256" key="5">
    <source>
        <dbReference type="ARBA" id="ARBA00012584"/>
    </source>
</evidence>
<dbReference type="GO" id="GO:0003725">
    <property type="term" value="F:double-stranded RNA binding"/>
    <property type="evidence" value="ECO:0007669"/>
    <property type="project" value="InterPro"/>
</dbReference>
<name>A0A1I8ANQ0_9BILA</name>
<evidence type="ECO:0000256" key="7">
    <source>
        <dbReference type="ARBA" id="ARBA00022475"/>
    </source>
</evidence>
<evidence type="ECO:0000256" key="10">
    <source>
        <dbReference type="ARBA" id="ARBA00022946"/>
    </source>
</evidence>
<dbReference type="EC" id="2.7.7.87" evidence="5"/>
<keyword evidence="17" id="KW-1185">Reference proteome</keyword>
<evidence type="ECO:0000256" key="13">
    <source>
        <dbReference type="ARBA" id="ARBA00048366"/>
    </source>
</evidence>
<comment type="subunit">
    <text evidence="15">Interacts with RSC1A1.</text>
</comment>
<proteinExistence type="inferred from homology"/>
<keyword evidence="12" id="KW-0472">Membrane</keyword>
<feature type="domain" description="YrdC-like" evidence="16">
    <location>
        <begin position="46"/>
        <end position="233"/>
    </location>
</feature>
<keyword evidence="10" id="KW-0809">Transit peptide</keyword>
<dbReference type="InterPro" id="IPR017945">
    <property type="entry name" value="DHBP_synth_RibB-like_a/b_dom"/>
</dbReference>
<dbReference type="GO" id="GO:0005886">
    <property type="term" value="C:plasma membrane"/>
    <property type="evidence" value="ECO:0007669"/>
    <property type="project" value="UniProtKB-SubCell"/>
</dbReference>
<dbReference type="InterPro" id="IPR006070">
    <property type="entry name" value="Sua5-like_dom"/>
</dbReference>
<evidence type="ECO:0000256" key="4">
    <source>
        <dbReference type="ARBA" id="ARBA00007663"/>
    </source>
</evidence>
<evidence type="ECO:0000256" key="11">
    <source>
        <dbReference type="ARBA" id="ARBA00023128"/>
    </source>
</evidence>
<dbReference type="Gene3D" id="3.90.870.10">
    <property type="entry name" value="DHBP synthase"/>
    <property type="match status" value="1"/>
</dbReference>
<evidence type="ECO:0000256" key="9">
    <source>
        <dbReference type="ARBA" id="ARBA00022679"/>
    </source>
</evidence>
<evidence type="ECO:0000256" key="1">
    <source>
        <dbReference type="ARBA" id="ARBA00004173"/>
    </source>
</evidence>
<dbReference type="WBParaSite" id="L893_g7868.t1">
    <property type="protein sequence ID" value="L893_g7868.t1"/>
    <property type="gene ID" value="L893_g7868"/>
</dbReference>
<comment type="similarity">
    <text evidence="4">Belongs to the SUA5 family.</text>
</comment>
<accession>A0A1I8ANQ0</accession>
<dbReference type="AlphaFoldDB" id="A0A1I8ANQ0"/>
<evidence type="ECO:0000256" key="2">
    <source>
        <dbReference type="ARBA" id="ARBA00004202"/>
    </source>
</evidence>
<protein>
    <recommendedName>
        <fullName evidence="6">Threonylcarbamoyl-AMP synthase</fullName>
        <ecNumber evidence="5">2.7.7.87</ecNumber>
    </recommendedName>
</protein>
<dbReference type="GO" id="GO:0061710">
    <property type="term" value="F:L-threonylcarbamoyladenylate synthase"/>
    <property type="evidence" value="ECO:0007669"/>
    <property type="project" value="UniProtKB-EC"/>
</dbReference>
<comment type="function">
    <text evidence="14">Cytoplasmic and mitochondrial threonylcarbamoyl-AMP synthase required for the formation of a threonylcarbamoyl group on adenosine at position 37 (t(6)A37) in tRNAs that read codons beginning with adenine. Catalyzes the conversion of L-threonine, HCO(3)(-)/CO(2) and ATP to give threonylcarbamoyl-AMP (TC-AMP) as the acyladenylate intermediate, with the release of diphosphate. Participates in t(6)A37 formation in cytoplasmic and mitochondrial tRNAs. May regulate the activity of some transporters.</text>
</comment>
<dbReference type="PANTHER" id="PTHR17490">
    <property type="entry name" value="SUA5"/>
    <property type="match status" value="1"/>
</dbReference>
<dbReference type="GO" id="GO:0006450">
    <property type="term" value="P:regulation of translational fidelity"/>
    <property type="evidence" value="ECO:0007669"/>
    <property type="project" value="TreeGrafter"/>
</dbReference>
<keyword evidence="8" id="KW-0963">Cytoplasm</keyword>
<dbReference type="Pfam" id="PF01300">
    <property type="entry name" value="Sua5_yciO_yrdC"/>
    <property type="match status" value="1"/>
</dbReference>
<dbReference type="InterPro" id="IPR050156">
    <property type="entry name" value="TC-AMP_synthase_SUA5"/>
</dbReference>
<keyword evidence="7" id="KW-1003">Cell membrane</keyword>
<dbReference type="Proteomes" id="UP000095287">
    <property type="component" value="Unplaced"/>
</dbReference>
<sequence>MQASSPNAMDKVLRLDRISCAVLSRMQASSPNAMDKVLRLDRINFESALTRAVQVLKNGGVIALPTDTVYGITSLLSHSDKLYKIKRRNPEKPLGLFVADVQQVGKWATRTVDMQTLRRLLPGPVTLVFDRSVNLPATFNTSTRKVGIRIPENRFVQELCARLDEPLAQTSANVSGCSSPLNVQEFSGLWNELDLILDAGTIGAEQGDHKREGSTVVDLTLDGTYSIIRDGSARMATEEILRDSGLTATADFPF</sequence>
<comment type="subcellular location">
    <subcellularLocation>
        <location evidence="2">Cell membrane</location>
        <topology evidence="2">Peripheral membrane protein</topology>
    </subcellularLocation>
    <subcellularLocation>
        <location evidence="3">Cytoplasm</location>
    </subcellularLocation>
    <subcellularLocation>
        <location evidence="1">Mitochondrion</location>
    </subcellularLocation>
</comment>
<dbReference type="PANTHER" id="PTHR17490:SF10">
    <property type="entry name" value="THREONYLCARBAMOYL-AMP SYNTHASE"/>
    <property type="match status" value="1"/>
</dbReference>